<accession>A0A9X3I0C7</accession>
<sequence>MKKLKNIAVIVFFLSTFSYAGDMEKEEEVRLNGEQTLLVDLSNLNQGTVILFEDQYGVTLYKDDLVRGGKYNKRLDLEMVPQGIYFLKVDKRLATKTWKIQKSSEGVKILGSSSTIGKPHFRTHEEVLNVYISNPDKQPLNMTVEDGSGVILATVKASGKDFQKSLDFSRVPSGEYFVKLYRGEEEFTKKVVIN</sequence>
<dbReference type="EMBL" id="JAPJDA010000005">
    <property type="protein sequence ID" value="MCX2837394.1"/>
    <property type="molecule type" value="Genomic_DNA"/>
</dbReference>
<dbReference type="InterPro" id="IPR026444">
    <property type="entry name" value="Secre_tail"/>
</dbReference>
<comment type="caution">
    <text evidence="4">The sequence shown here is derived from an EMBL/GenBank/DDBJ whole genome shotgun (WGS) entry which is preliminary data.</text>
</comment>
<proteinExistence type="predicted"/>
<name>A0A9X3I0C7_9FLAO</name>
<keyword evidence="5" id="KW-1185">Reference proteome</keyword>
<reference evidence="4" key="1">
    <citation type="submission" date="2022-11" db="EMBL/GenBank/DDBJ databases">
        <title>Salinimicrobium profundisediminis sp. nov., isolated from deep-sea sediment of the Mariana Trench.</title>
        <authorList>
            <person name="Fu H."/>
        </authorList>
    </citation>
    <scope>NUCLEOTIDE SEQUENCE</scope>
    <source>
        <strain evidence="4">MT39</strain>
    </source>
</reference>
<dbReference type="AlphaFoldDB" id="A0A9X3I0C7"/>
<dbReference type="Pfam" id="PF18962">
    <property type="entry name" value="Por_Secre_tail"/>
    <property type="match status" value="1"/>
</dbReference>
<evidence type="ECO:0000313" key="5">
    <source>
        <dbReference type="Proteomes" id="UP001148482"/>
    </source>
</evidence>
<evidence type="ECO:0000256" key="1">
    <source>
        <dbReference type="ARBA" id="ARBA00022729"/>
    </source>
</evidence>
<evidence type="ECO:0000259" key="3">
    <source>
        <dbReference type="Pfam" id="PF18962"/>
    </source>
</evidence>
<feature type="domain" description="Secretion system C-terminal sorting" evidence="3">
    <location>
        <begin position="126"/>
        <end position="193"/>
    </location>
</feature>
<organism evidence="4 5">
    <name type="scientific">Salinimicrobium profundisediminis</name>
    <dbReference type="NCBI Taxonomy" id="2994553"/>
    <lineage>
        <taxon>Bacteria</taxon>
        <taxon>Pseudomonadati</taxon>
        <taxon>Bacteroidota</taxon>
        <taxon>Flavobacteriia</taxon>
        <taxon>Flavobacteriales</taxon>
        <taxon>Flavobacteriaceae</taxon>
        <taxon>Salinimicrobium</taxon>
    </lineage>
</organism>
<evidence type="ECO:0000256" key="2">
    <source>
        <dbReference type="SAM" id="SignalP"/>
    </source>
</evidence>
<feature type="chain" id="PRO_5040752357" evidence="2">
    <location>
        <begin position="21"/>
        <end position="194"/>
    </location>
</feature>
<gene>
    <name evidence="4" type="ORF">OQ279_04455</name>
</gene>
<evidence type="ECO:0000313" key="4">
    <source>
        <dbReference type="EMBL" id="MCX2837394.1"/>
    </source>
</evidence>
<dbReference type="RefSeq" id="WP_266068613.1">
    <property type="nucleotide sequence ID" value="NZ_JAPJDA010000005.1"/>
</dbReference>
<protein>
    <submittedName>
        <fullName evidence="4">T9SS type A sorting domain-containing protein</fullName>
    </submittedName>
</protein>
<dbReference type="Proteomes" id="UP001148482">
    <property type="component" value="Unassembled WGS sequence"/>
</dbReference>
<dbReference type="NCBIfam" id="TIGR04183">
    <property type="entry name" value="Por_Secre_tail"/>
    <property type="match status" value="1"/>
</dbReference>
<feature type="signal peptide" evidence="2">
    <location>
        <begin position="1"/>
        <end position="20"/>
    </location>
</feature>
<keyword evidence="1 2" id="KW-0732">Signal</keyword>